<accession>A0A7I8JAX3</accession>
<dbReference type="PANTHER" id="PTHR11306:SF0">
    <property type="entry name" value="PHOSPHATIDYLGLYCEROL_PHOSPHATIDYLINOSITOL TRANSFER PROTEIN"/>
    <property type="match status" value="1"/>
</dbReference>
<evidence type="ECO:0000256" key="2">
    <source>
        <dbReference type="ARBA" id="ARBA00006370"/>
    </source>
</evidence>
<evidence type="ECO:0000256" key="3">
    <source>
        <dbReference type="ARBA" id="ARBA00011245"/>
    </source>
</evidence>
<evidence type="ECO:0000259" key="8">
    <source>
        <dbReference type="SMART" id="SM00737"/>
    </source>
</evidence>
<sequence length="165" mass="17872">MEGASSPSPASRWLVLLLGVCLRLLPTVAQLRSIIAVSSTVLHKEADYPVTIKRVEITPNPVVRGKPAKFSISATAGEAIANGEVMIEVKYFGIHVHQETHRFCEETRCPVSQGDFLVSHDEVLPAFTPPGSYTLTMQMFGEGGAQLTCVSFDFKIRIGSPVADT</sequence>
<dbReference type="SUPFAM" id="SSF81296">
    <property type="entry name" value="E set domains"/>
    <property type="match status" value="1"/>
</dbReference>
<dbReference type="GO" id="GO:0032934">
    <property type="term" value="F:sterol binding"/>
    <property type="evidence" value="ECO:0007669"/>
    <property type="project" value="InterPro"/>
</dbReference>
<gene>
    <name evidence="9" type="ORF">SI7747_10013514</name>
</gene>
<dbReference type="PANTHER" id="PTHR11306">
    <property type="entry name" value="NIEMANN PICK TYPE C2 PROTEIN NPC2-RELATED"/>
    <property type="match status" value="1"/>
</dbReference>
<dbReference type="Pfam" id="PF02221">
    <property type="entry name" value="E1_DerP2_DerF2"/>
    <property type="match status" value="1"/>
</dbReference>
<dbReference type="InterPro" id="IPR039670">
    <property type="entry name" value="NPC2-like"/>
</dbReference>
<comment type="function">
    <text evidence="1">Catalyzes the intermembrane transfer of phosphatidylglycerol and phosphatidylinositol.</text>
</comment>
<dbReference type="EMBL" id="CACRZD030000010">
    <property type="protein sequence ID" value="CAA6667121.1"/>
    <property type="molecule type" value="Genomic_DNA"/>
</dbReference>
<dbReference type="InterPro" id="IPR033917">
    <property type="entry name" value="ML_PG-PI_TP"/>
</dbReference>
<keyword evidence="6" id="KW-0445">Lipid transport</keyword>
<evidence type="ECO:0000313" key="10">
    <source>
        <dbReference type="Proteomes" id="UP001189122"/>
    </source>
</evidence>
<feature type="chain" id="PRO_5029596634" description="MD-2-related lipid-recognition domain-containing protein" evidence="7">
    <location>
        <begin position="30"/>
        <end position="165"/>
    </location>
</feature>
<organism evidence="9">
    <name type="scientific">Spirodela intermedia</name>
    <name type="common">Intermediate duckweed</name>
    <dbReference type="NCBI Taxonomy" id="51605"/>
    <lineage>
        <taxon>Eukaryota</taxon>
        <taxon>Viridiplantae</taxon>
        <taxon>Streptophyta</taxon>
        <taxon>Embryophyta</taxon>
        <taxon>Tracheophyta</taxon>
        <taxon>Spermatophyta</taxon>
        <taxon>Magnoliopsida</taxon>
        <taxon>Liliopsida</taxon>
        <taxon>Araceae</taxon>
        <taxon>Lemnoideae</taxon>
        <taxon>Spirodela</taxon>
    </lineage>
</organism>
<evidence type="ECO:0000256" key="4">
    <source>
        <dbReference type="ARBA" id="ARBA00022448"/>
    </source>
</evidence>
<dbReference type="GO" id="GO:0032366">
    <property type="term" value="P:intracellular sterol transport"/>
    <property type="evidence" value="ECO:0007669"/>
    <property type="project" value="InterPro"/>
</dbReference>
<evidence type="ECO:0000256" key="7">
    <source>
        <dbReference type="SAM" id="SignalP"/>
    </source>
</evidence>
<reference evidence="9 10" key="1">
    <citation type="submission" date="2019-12" db="EMBL/GenBank/DDBJ databases">
        <authorList>
            <person name="Scholz U."/>
            <person name="Mascher M."/>
            <person name="Fiebig A."/>
        </authorList>
    </citation>
    <scope>NUCLEOTIDE SEQUENCE</scope>
</reference>
<keyword evidence="4" id="KW-0813">Transport</keyword>
<evidence type="ECO:0000256" key="5">
    <source>
        <dbReference type="ARBA" id="ARBA00022729"/>
    </source>
</evidence>
<comment type="similarity">
    <text evidence="2">Belongs to the NPC2 family.</text>
</comment>
<name>A0A7I8JAX3_SPIIN</name>
<dbReference type="Proteomes" id="UP001189122">
    <property type="component" value="Unassembled WGS sequence"/>
</dbReference>
<keyword evidence="10" id="KW-1185">Reference proteome</keyword>
<dbReference type="InterPro" id="IPR003172">
    <property type="entry name" value="ML_dom"/>
</dbReference>
<dbReference type="AlphaFoldDB" id="A0A7I8JAX3"/>
<feature type="domain" description="MD-2-related lipid-recognition" evidence="8">
    <location>
        <begin position="43"/>
        <end position="154"/>
    </location>
</feature>
<dbReference type="EMBL" id="LR743597">
    <property type="protein sequence ID" value="CAA2627865.1"/>
    <property type="molecule type" value="Genomic_DNA"/>
</dbReference>
<evidence type="ECO:0000256" key="1">
    <source>
        <dbReference type="ARBA" id="ARBA00002053"/>
    </source>
</evidence>
<evidence type="ECO:0000313" key="9">
    <source>
        <dbReference type="EMBL" id="CAA2627865.1"/>
    </source>
</evidence>
<evidence type="ECO:0000256" key="6">
    <source>
        <dbReference type="ARBA" id="ARBA00023055"/>
    </source>
</evidence>
<dbReference type="InterPro" id="IPR014756">
    <property type="entry name" value="Ig_E-set"/>
</dbReference>
<dbReference type="CDD" id="cd00917">
    <property type="entry name" value="PG-PI_TP"/>
    <property type="match status" value="1"/>
</dbReference>
<protein>
    <recommendedName>
        <fullName evidence="8">MD-2-related lipid-recognition domain-containing protein</fullName>
    </recommendedName>
</protein>
<feature type="signal peptide" evidence="7">
    <location>
        <begin position="1"/>
        <end position="29"/>
    </location>
</feature>
<keyword evidence="5 7" id="KW-0732">Signal</keyword>
<proteinExistence type="inferred from homology"/>
<dbReference type="SMART" id="SM00737">
    <property type="entry name" value="ML"/>
    <property type="match status" value="1"/>
</dbReference>
<dbReference type="Gene3D" id="2.60.40.770">
    <property type="match status" value="1"/>
</dbReference>
<comment type="subunit">
    <text evidence="3">Monomer.</text>
</comment>